<dbReference type="EMBL" id="JANPWB010000010">
    <property type="protein sequence ID" value="KAJ1142221.1"/>
    <property type="molecule type" value="Genomic_DNA"/>
</dbReference>
<gene>
    <name evidence="2" type="ORF">NDU88_008548</name>
</gene>
<evidence type="ECO:0008006" key="4">
    <source>
        <dbReference type="Google" id="ProtNLM"/>
    </source>
</evidence>
<comment type="caution">
    <text evidence="2">The sequence shown here is derived from an EMBL/GenBank/DDBJ whole genome shotgun (WGS) entry which is preliminary data.</text>
</comment>
<proteinExistence type="predicted"/>
<reference evidence="2" key="1">
    <citation type="journal article" date="2022" name="bioRxiv">
        <title>Sequencing and chromosome-scale assembly of the giantPleurodeles waltlgenome.</title>
        <authorList>
            <person name="Brown T."/>
            <person name="Elewa A."/>
            <person name="Iarovenko S."/>
            <person name="Subramanian E."/>
            <person name="Araus A.J."/>
            <person name="Petzold A."/>
            <person name="Susuki M."/>
            <person name="Suzuki K.-i.T."/>
            <person name="Hayashi T."/>
            <person name="Toyoda A."/>
            <person name="Oliveira C."/>
            <person name="Osipova E."/>
            <person name="Leigh N.D."/>
            <person name="Simon A."/>
            <person name="Yun M.H."/>
        </authorList>
    </citation>
    <scope>NUCLEOTIDE SEQUENCE</scope>
    <source>
        <strain evidence="2">20211129_DDA</strain>
        <tissue evidence="2">Liver</tissue>
    </source>
</reference>
<accession>A0AAV7QNW3</accession>
<keyword evidence="3" id="KW-1185">Reference proteome</keyword>
<feature type="chain" id="PRO_5044000909" description="Secreted protein" evidence="1">
    <location>
        <begin position="17"/>
        <end position="125"/>
    </location>
</feature>
<protein>
    <recommendedName>
        <fullName evidence="4">Secreted protein</fullName>
    </recommendedName>
</protein>
<organism evidence="2 3">
    <name type="scientific">Pleurodeles waltl</name>
    <name type="common">Iberian ribbed newt</name>
    <dbReference type="NCBI Taxonomy" id="8319"/>
    <lineage>
        <taxon>Eukaryota</taxon>
        <taxon>Metazoa</taxon>
        <taxon>Chordata</taxon>
        <taxon>Craniata</taxon>
        <taxon>Vertebrata</taxon>
        <taxon>Euteleostomi</taxon>
        <taxon>Amphibia</taxon>
        <taxon>Batrachia</taxon>
        <taxon>Caudata</taxon>
        <taxon>Salamandroidea</taxon>
        <taxon>Salamandridae</taxon>
        <taxon>Pleurodelinae</taxon>
        <taxon>Pleurodeles</taxon>
    </lineage>
</organism>
<dbReference type="Proteomes" id="UP001066276">
    <property type="component" value="Chromosome 6"/>
</dbReference>
<dbReference type="AlphaFoldDB" id="A0AAV7QNW3"/>
<evidence type="ECO:0000256" key="1">
    <source>
        <dbReference type="SAM" id="SignalP"/>
    </source>
</evidence>
<evidence type="ECO:0000313" key="2">
    <source>
        <dbReference type="EMBL" id="KAJ1142221.1"/>
    </source>
</evidence>
<keyword evidence="1" id="KW-0732">Signal</keyword>
<evidence type="ECO:0000313" key="3">
    <source>
        <dbReference type="Proteomes" id="UP001066276"/>
    </source>
</evidence>
<sequence>MFLSTYALLLPVRAVAVFLRSADGGCAKRRGAAQTPRYFRVRHTPTHLQPPMIFGPSSKMASNGAAVHRPTLLSARTGKWAYQTHREAHLYQPQWLSSVLSTATTLPWGPSAALCYSNGRSPPRQ</sequence>
<name>A0AAV7QNW3_PLEWA</name>
<feature type="signal peptide" evidence="1">
    <location>
        <begin position="1"/>
        <end position="16"/>
    </location>
</feature>